<keyword evidence="9 11" id="KW-0472">Membrane</keyword>
<feature type="domain" description="TonB-dependent receptor-like beta-barrel" evidence="14">
    <location>
        <begin position="266"/>
        <end position="718"/>
    </location>
</feature>
<dbReference type="PANTHER" id="PTHR32552">
    <property type="entry name" value="FERRICHROME IRON RECEPTOR-RELATED"/>
    <property type="match status" value="1"/>
</dbReference>
<evidence type="ECO:0000256" key="3">
    <source>
        <dbReference type="ARBA" id="ARBA00022452"/>
    </source>
</evidence>
<keyword evidence="8 12" id="KW-0798">TonB box</keyword>
<dbReference type="OrthoDB" id="7455607at2"/>
<accession>A0A2T5FTZ0</accession>
<protein>
    <submittedName>
        <fullName evidence="16">TonB-dependent receptor</fullName>
    </submittedName>
</protein>
<name>A0A2T5FTZ0_9SPHN</name>
<comment type="similarity">
    <text evidence="11 12">Belongs to the TonB-dependent receptor family.</text>
</comment>
<keyword evidence="17" id="KW-1185">Reference proteome</keyword>
<gene>
    <name evidence="16" type="ORF">CLG96_16420</name>
</gene>
<keyword evidence="4" id="KW-0410">Iron transport</keyword>
<evidence type="ECO:0000256" key="2">
    <source>
        <dbReference type="ARBA" id="ARBA00022448"/>
    </source>
</evidence>
<dbReference type="InterPro" id="IPR012910">
    <property type="entry name" value="Plug_dom"/>
</dbReference>
<feature type="domain" description="TonB-dependent receptor plug" evidence="15">
    <location>
        <begin position="47"/>
        <end position="153"/>
    </location>
</feature>
<proteinExistence type="inferred from homology"/>
<keyword evidence="16" id="KW-0675">Receptor</keyword>
<dbReference type="PANTHER" id="PTHR32552:SF81">
    <property type="entry name" value="TONB-DEPENDENT OUTER MEMBRANE RECEPTOR"/>
    <property type="match status" value="1"/>
</dbReference>
<comment type="subcellular location">
    <subcellularLocation>
        <location evidence="1 11">Cell outer membrane</location>
        <topology evidence="1 11">Multi-pass membrane protein</topology>
    </subcellularLocation>
</comment>
<feature type="chain" id="PRO_5015494720" evidence="13">
    <location>
        <begin position="23"/>
        <end position="753"/>
    </location>
</feature>
<dbReference type="Pfam" id="PF07715">
    <property type="entry name" value="Plug"/>
    <property type="match status" value="1"/>
</dbReference>
<dbReference type="Pfam" id="PF00593">
    <property type="entry name" value="TonB_dep_Rec_b-barrel"/>
    <property type="match status" value="1"/>
</dbReference>
<evidence type="ECO:0000256" key="7">
    <source>
        <dbReference type="ARBA" id="ARBA00023065"/>
    </source>
</evidence>
<evidence type="ECO:0000256" key="11">
    <source>
        <dbReference type="PROSITE-ProRule" id="PRU01360"/>
    </source>
</evidence>
<evidence type="ECO:0000259" key="14">
    <source>
        <dbReference type="Pfam" id="PF00593"/>
    </source>
</evidence>
<evidence type="ECO:0000256" key="10">
    <source>
        <dbReference type="ARBA" id="ARBA00023237"/>
    </source>
</evidence>
<keyword evidence="2 11" id="KW-0813">Transport</keyword>
<dbReference type="GO" id="GO:0006826">
    <property type="term" value="P:iron ion transport"/>
    <property type="evidence" value="ECO:0007669"/>
    <property type="project" value="UniProtKB-KW"/>
</dbReference>
<reference evidence="16 17" key="1">
    <citation type="submission" date="2017-09" db="EMBL/GenBank/DDBJ databases">
        <title>Sphingomonas panjinensis sp.nov., isolated from oil-contaminated soil.</title>
        <authorList>
            <person name="Wang L."/>
            <person name="Chen L."/>
        </authorList>
    </citation>
    <scope>NUCLEOTIDE SEQUENCE [LARGE SCALE GENOMIC DNA]</scope>
    <source>
        <strain evidence="16 17">FW-11</strain>
    </source>
</reference>
<keyword evidence="6" id="KW-0408">Iron</keyword>
<evidence type="ECO:0000256" key="4">
    <source>
        <dbReference type="ARBA" id="ARBA00022496"/>
    </source>
</evidence>
<keyword evidence="13" id="KW-0732">Signal</keyword>
<evidence type="ECO:0000256" key="5">
    <source>
        <dbReference type="ARBA" id="ARBA00022692"/>
    </source>
</evidence>
<evidence type="ECO:0000313" key="17">
    <source>
        <dbReference type="Proteomes" id="UP000244162"/>
    </source>
</evidence>
<evidence type="ECO:0000256" key="12">
    <source>
        <dbReference type="RuleBase" id="RU003357"/>
    </source>
</evidence>
<dbReference type="InterPro" id="IPR000531">
    <property type="entry name" value="Beta-barrel_TonB"/>
</dbReference>
<sequence length="753" mass="81905">MSGARSLSTRLLSFIACLPSQAGAEKSAPLQPDDIIVTAEKTQVSINKVGMSVQAFRADTLRDAGVNDVSDLVRLVPGFNYTLSSYGHPVYTMRGIGFYDTGLGAAPGVVVYIDEAPLPYSATTLGAALDVERVEVLKGPQGTLFGQNTTGGAINYIAAKPTDALGAGGQLTVGRFGEVDGEAYLTGALSGELRGRVAVRHERSDDWQRSYTRSDGLGSRNFSVGRVLLDWTPSDRIKIELNVNGWRDRSDNQAGQLAAIINTPSRLPAALIAYPLSPRGNRAADWTPGRDFRRRSDFFQLVGRADADLKFANLTSITSYQELSRRSLTDGDGTALITFETANPAELGIFSQEVRLAGDQHAVRWMVGANYQREEIRDAARSDVVESSFPFDGVDPRTIQHVRTWAGFGSLDYDVTSQLKVQGSLRYTDERRRYVGCTYDDGSGQAARYISIVATMLARRPVSVAPGGCSTLGLDFLPTEIRGTSNEDNLSWRLNISWSAMETLLLYANASKGHKSGAFPTIGASSVRQFELARPESVLAFETGFKFVPDPLRFQLKGAAFHYDYQDKQLRGKRIDPVLGPLNAFINVPRSSIWGAEAELLWRPVESLTLTGGATYIHSKIKGTFINYDGLGRGASLGGEELPLTPKWQLNGDAEYRASFSADLTAFAGVRYSYRGSTNAALGEVPLLAIPDYLLVDLRAGLAAADGRWTATAFVRNVGDETYLTYVSTASPDVAIRLTGRPRTYGLRLSYSY</sequence>
<evidence type="ECO:0000313" key="16">
    <source>
        <dbReference type="EMBL" id="PTQ07743.1"/>
    </source>
</evidence>
<feature type="signal peptide" evidence="13">
    <location>
        <begin position="1"/>
        <end position="22"/>
    </location>
</feature>
<evidence type="ECO:0000256" key="1">
    <source>
        <dbReference type="ARBA" id="ARBA00004571"/>
    </source>
</evidence>
<dbReference type="InterPro" id="IPR039426">
    <property type="entry name" value="TonB-dep_rcpt-like"/>
</dbReference>
<evidence type="ECO:0000256" key="8">
    <source>
        <dbReference type="ARBA" id="ARBA00023077"/>
    </source>
</evidence>
<evidence type="ECO:0000256" key="6">
    <source>
        <dbReference type="ARBA" id="ARBA00023004"/>
    </source>
</evidence>
<keyword evidence="3 11" id="KW-1134">Transmembrane beta strand</keyword>
<evidence type="ECO:0000259" key="15">
    <source>
        <dbReference type="Pfam" id="PF07715"/>
    </source>
</evidence>
<keyword evidence="5 11" id="KW-0812">Transmembrane</keyword>
<dbReference type="InterPro" id="IPR036942">
    <property type="entry name" value="Beta-barrel_TonB_sf"/>
</dbReference>
<dbReference type="EMBL" id="NWBU01000017">
    <property type="protein sequence ID" value="PTQ07743.1"/>
    <property type="molecule type" value="Genomic_DNA"/>
</dbReference>
<dbReference type="RefSeq" id="WP_107969602.1">
    <property type="nucleotide sequence ID" value="NZ_NWBU01000017.1"/>
</dbReference>
<comment type="caution">
    <text evidence="16">The sequence shown here is derived from an EMBL/GenBank/DDBJ whole genome shotgun (WGS) entry which is preliminary data.</text>
</comment>
<dbReference type="Gene3D" id="2.40.170.20">
    <property type="entry name" value="TonB-dependent receptor, beta-barrel domain"/>
    <property type="match status" value="1"/>
</dbReference>
<evidence type="ECO:0000256" key="9">
    <source>
        <dbReference type="ARBA" id="ARBA00023136"/>
    </source>
</evidence>
<dbReference type="PROSITE" id="PS52016">
    <property type="entry name" value="TONB_DEPENDENT_REC_3"/>
    <property type="match status" value="1"/>
</dbReference>
<dbReference type="AlphaFoldDB" id="A0A2T5FTZ0"/>
<keyword evidence="7" id="KW-0406">Ion transport</keyword>
<keyword evidence="10 11" id="KW-0998">Cell outer membrane</keyword>
<organism evidence="16 17">
    <name type="scientific">Sphingomonas oleivorans</name>
    <dbReference type="NCBI Taxonomy" id="1735121"/>
    <lineage>
        <taxon>Bacteria</taxon>
        <taxon>Pseudomonadati</taxon>
        <taxon>Pseudomonadota</taxon>
        <taxon>Alphaproteobacteria</taxon>
        <taxon>Sphingomonadales</taxon>
        <taxon>Sphingomonadaceae</taxon>
        <taxon>Sphingomonas</taxon>
    </lineage>
</organism>
<dbReference type="SUPFAM" id="SSF56935">
    <property type="entry name" value="Porins"/>
    <property type="match status" value="1"/>
</dbReference>
<dbReference type="Proteomes" id="UP000244162">
    <property type="component" value="Unassembled WGS sequence"/>
</dbReference>
<dbReference type="GO" id="GO:0009279">
    <property type="term" value="C:cell outer membrane"/>
    <property type="evidence" value="ECO:0007669"/>
    <property type="project" value="UniProtKB-SubCell"/>
</dbReference>
<evidence type="ECO:0000256" key="13">
    <source>
        <dbReference type="SAM" id="SignalP"/>
    </source>
</evidence>
<dbReference type="CDD" id="cd01347">
    <property type="entry name" value="ligand_gated_channel"/>
    <property type="match status" value="1"/>
</dbReference>